<dbReference type="EMBL" id="UOFZ01000113">
    <property type="protein sequence ID" value="VAX13352.1"/>
    <property type="molecule type" value="Genomic_DNA"/>
</dbReference>
<gene>
    <name evidence="1" type="ORF">MNBD_GAMMA24-2089</name>
</gene>
<dbReference type="AlphaFoldDB" id="A0A3B1BBA3"/>
<proteinExistence type="predicted"/>
<evidence type="ECO:0008006" key="2">
    <source>
        <dbReference type="Google" id="ProtNLM"/>
    </source>
</evidence>
<accession>A0A3B1BBA3</accession>
<evidence type="ECO:0000313" key="1">
    <source>
        <dbReference type="EMBL" id="VAX13352.1"/>
    </source>
</evidence>
<reference evidence="1" key="1">
    <citation type="submission" date="2018-06" db="EMBL/GenBank/DDBJ databases">
        <authorList>
            <person name="Zhirakovskaya E."/>
        </authorList>
    </citation>
    <scope>NUCLEOTIDE SEQUENCE</scope>
</reference>
<protein>
    <recommendedName>
        <fullName evidence="2">Histidine kinase domain-containing protein</fullName>
    </recommendedName>
</protein>
<name>A0A3B1BBA3_9ZZZZ</name>
<sequence>MIAYKSREVREGDINEERKQLQERVNLALKFVDEVGNPLTAVDGAIDLLFQCWQEQLAKAEPGKLRKQEITECFRILHEQTERMETLLQSIRRFGILTDRKNDFTDANEIIDTATALVRMEKYEQDVEIVNQLDNSIPAIKLEQSIVVFCLYSALSTITEICAPRGRVVVKSIADKNGVSVSIECQDVDLLQCKKAACLAAKIPDTEKGLTPLENCTRIIRSVIEEHGGHVFIYCVPRHHCGINLVFPATID</sequence>
<organism evidence="1">
    <name type="scientific">hydrothermal vent metagenome</name>
    <dbReference type="NCBI Taxonomy" id="652676"/>
    <lineage>
        <taxon>unclassified sequences</taxon>
        <taxon>metagenomes</taxon>
        <taxon>ecological metagenomes</taxon>
    </lineage>
</organism>